<evidence type="ECO:0000313" key="1">
    <source>
        <dbReference type="EMBL" id="GAA1961287.1"/>
    </source>
</evidence>
<evidence type="ECO:0000313" key="2">
    <source>
        <dbReference type="Proteomes" id="UP001499854"/>
    </source>
</evidence>
<name>A0ABP5CC19_9ACTN</name>
<comment type="caution">
    <text evidence="1">The sequence shown here is derived from an EMBL/GenBank/DDBJ whole genome shotgun (WGS) entry which is preliminary data.</text>
</comment>
<dbReference type="Proteomes" id="UP001499854">
    <property type="component" value="Unassembled WGS sequence"/>
</dbReference>
<sequence length="160" mass="17845">MKYISLTAGDMGNVISPTAYLDQLPTLAASLPEGARAFATDPDHYNFGSKRCTKDLTLEHLRGGTDDADVWIELGFRHNCWKHEEDLTVRYHGIYRFVLDVPGQEPNWGRLGAVILDEILPDTHGCTHEIACLSGSITMACRDLTARWSEAECPDKPTIR</sequence>
<organism evidence="1 2">
    <name type="scientific">Catenulispora subtropica</name>
    <dbReference type="NCBI Taxonomy" id="450798"/>
    <lineage>
        <taxon>Bacteria</taxon>
        <taxon>Bacillati</taxon>
        <taxon>Actinomycetota</taxon>
        <taxon>Actinomycetes</taxon>
        <taxon>Catenulisporales</taxon>
        <taxon>Catenulisporaceae</taxon>
        <taxon>Catenulispora</taxon>
    </lineage>
</organism>
<accession>A0ABP5CC19</accession>
<keyword evidence="2" id="KW-1185">Reference proteome</keyword>
<gene>
    <name evidence="1" type="ORF">GCM10009838_17320</name>
</gene>
<reference evidence="2" key="1">
    <citation type="journal article" date="2019" name="Int. J. Syst. Evol. Microbiol.">
        <title>The Global Catalogue of Microorganisms (GCM) 10K type strain sequencing project: providing services to taxonomists for standard genome sequencing and annotation.</title>
        <authorList>
            <consortium name="The Broad Institute Genomics Platform"/>
            <consortium name="The Broad Institute Genome Sequencing Center for Infectious Disease"/>
            <person name="Wu L."/>
            <person name="Ma J."/>
        </authorList>
    </citation>
    <scope>NUCLEOTIDE SEQUENCE [LARGE SCALE GENOMIC DNA]</scope>
    <source>
        <strain evidence="2">JCM 16013</strain>
    </source>
</reference>
<proteinExistence type="predicted"/>
<dbReference type="EMBL" id="BAAAQM010000007">
    <property type="protein sequence ID" value="GAA1961287.1"/>
    <property type="molecule type" value="Genomic_DNA"/>
</dbReference>
<dbReference type="RefSeq" id="WP_344656422.1">
    <property type="nucleotide sequence ID" value="NZ_BAAAQM010000007.1"/>
</dbReference>
<protein>
    <submittedName>
        <fullName evidence="1">Uncharacterized protein</fullName>
    </submittedName>
</protein>